<organism evidence="1 2">
    <name type="scientific">Candidatus Yonathbacteria bacterium RIFOXYD1_FULL_52_36</name>
    <dbReference type="NCBI Taxonomy" id="1802730"/>
    <lineage>
        <taxon>Bacteria</taxon>
        <taxon>Candidatus Yonathiibacteriota</taxon>
    </lineage>
</organism>
<dbReference type="AlphaFoldDB" id="A0A1G2SIH6"/>
<name>A0A1G2SIH6_9BACT</name>
<reference evidence="1 2" key="1">
    <citation type="journal article" date="2016" name="Nat. Commun.">
        <title>Thousands of microbial genomes shed light on interconnected biogeochemical processes in an aquifer system.</title>
        <authorList>
            <person name="Anantharaman K."/>
            <person name="Brown C.T."/>
            <person name="Hug L.A."/>
            <person name="Sharon I."/>
            <person name="Castelle C.J."/>
            <person name="Probst A.J."/>
            <person name="Thomas B.C."/>
            <person name="Singh A."/>
            <person name="Wilkins M.J."/>
            <person name="Karaoz U."/>
            <person name="Brodie E.L."/>
            <person name="Williams K.H."/>
            <person name="Hubbard S.S."/>
            <person name="Banfield J.F."/>
        </authorList>
    </citation>
    <scope>NUCLEOTIDE SEQUENCE [LARGE SCALE GENOMIC DNA]</scope>
</reference>
<proteinExistence type="predicted"/>
<accession>A0A1G2SIH6</accession>
<evidence type="ECO:0000313" key="2">
    <source>
        <dbReference type="Proteomes" id="UP000178168"/>
    </source>
</evidence>
<gene>
    <name evidence="1" type="ORF">A2591_01005</name>
</gene>
<protein>
    <submittedName>
        <fullName evidence="1">Uncharacterized protein</fullName>
    </submittedName>
</protein>
<evidence type="ECO:0000313" key="1">
    <source>
        <dbReference type="EMBL" id="OHA84887.1"/>
    </source>
</evidence>
<dbReference type="Proteomes" id="UP000178168">
    <property type="component" value="Unassembled WGS sequence"/>
</dbReference>
<comment type="caution">
    <text evidence="1">The sequence shown here is derived from an EMBL/GenBank/DDBJ whole genome shotgun (WGS) entry which is preliminary data.</text>
</comment>
<dbReference type="EMBL" id="MHUZ01000034">
    <property type="protein sequence ID" value="OHA84887.1"/>
    <property type="molecule type" value="Genomic_DNA"/>
</dbReference>
<dbReference type="STRING" id="1802730.A2591_01005"/>
<sequence>MPKNAMVVLNQQGRCEGALYLMVRAAMAEKTLFSREDEIFILRKNNTTREDYYERVMDLVRGEYVPWVDFFTNFDQQDSHIRTYLSDCDSKERDVAKTLCGDAGYEFFHALSPFAGFDLCVYEVPCTRAPSERLNPNHLLARLAAKEGVNEPGERALILIPRNQTKAIDLTP</sequence>